<proteinExistence type="predicted"/>
<dbReference type="PATRIC" id="fig|1396.428.peg.1913"/>
<organism evidence="2 3">
    <name type="scientific">Bacillus cereus</name>
    <dbReference type="NCBI Taxonomy" id="1396"/>
    <lineage>
        <taxon>Bacteria</taxon>
        <taxon>Bacillati</taxon>
        <taxon>Bacillota</taxon>
        <taxon>Bacilli</taxon>
        <taxon>Bacillales</taxon>
        <taxon>Bacillaceae</taxon>
        <taxon>Bacillus</taxon>
        <taxon>Bacillus cereus group</taxon>
    </lineage>
</organism>
<keyword evidence="1" id="KW-0472">Membrane</keyword>
<dbReference type="Proteomes" id="UP000035214">
    <property type="component" value="Unassembled WGS sequence"/>
</dbReference>
<sequence>MKGILFAMYEKYTFFLTKCYFILIPFVSSFPSEKKFVTM</sequence>
<reference evidence="2 3" key="1">
    <citation type="submission" date="2015-04" db="EMBL/GenBank/DDBJ databases">
        <title>Draft Genome Sequences of Eight Spore-Forming Food Isolates of Bacillus cereus Genome sequencing.</title>
        <authorList>
            <person name="Krawcyk A.O."/>
            <person name="de Jong A."/>
            <person name="Eijlander R.T."/>
            <person name="Berendsen E.M."/>
            <person name="Holsappel S."/>
            <person name="Wells-Bennik M."/>
            <person name="Kuipers O.P."/>
        </authorList>
    </citation>
    <scope>NUCLEOTIDE SEQUENCE [LARGE SCALE GENOMIC DNA]</scope>
    <source>
        <strain evidence="2 3">B4077</strain>
    </source>
</reference>
<dbReference type="EMBL" id="LCYI01000011">
    <property type="protein sequence ID" value="KLA31767.1"/>
    <property type="molecule type" value="Genomic_DNA"/>
</dbReference>
<dbReference type="AlphaFoldDB" id="A0A0G8F7P7"/>
<keyword evidence="1" id="KW-0812">Transmembrane</keyword>
<evidence type="ECO:0000313" key="3">
    <source>
        <dbReference type="Proteomes" id="UP000035214"/>
    </source>
</evidence>
<comment type="caution">
    <text evidence="2">The sequence shown here is derived from an EMBL/GenBank/DDBJ whole genome shotgun (WGS) entry which is preliminary data.</text>
</comment>
<name>A0A0G8F7P7_BACCE</name>
<evidence type="ECO:0000256" key="1">
    <source>
        <dbReference type="SAM" id="Phobius"/>
    </source>
</evidence>
<gene>
    <name evidence="2" type="ORF">B4077_3088</name>
</gene>
<feature type="transmembrane region" description="Helical" evidence="1">
    <location>
        <begin position="12"/>
        <end position="30"/>
    </location>
</feature>
<evidence type="ECO:0000313" key="2">
    <source>
        <dbReference type="EMBL" id="KLA31767.1"/>
    </source>
</evidence>
<protein>
    <submittedName>
        <fullName evidence="2">Uncharacterized protein</fullName>
    </submittedName>
</protein>
<accession>A0A0G8F7P7</accession>
<keyword evidence="1" id="KW-1133">Transmembrane helix</keyword>